<dbReference type="Proteomes" id="UP000198858">
    <property type="component" value="Chromosome I"/>
</dbReference>
<keyword evidence="1" id="KW-1133">Transmembrane helix</keyword>
<organism evidence="2 3">
    <name type="scientific">Christiangramia echinicola</name>
    <dbReference type="NCBI Taxonomy" id="279359"/>
    <lineage>
        <taxon>Bacteria</taxon>
        <taxon>Pseudomonadati</taxon>
        <taxon>Bacteroidota</taxon>
        <taxon>Flavobacteriia</taxon>
        <taxon>Flavobacteriales</taxon>
        <taxon>Flavobacteriaceae</taxon>
        <taxon>Christiangramia</taxon>
    </lineage>
</organism>
<keyword evidence="1" id="KW-0812">Transmembrane</keyword>
<dbReference type="EMBL" id="LT629745">
    <property type="protein sequence ID" value="SDR66184.1"/>
    <property type="molecule type" value="Genomic_DNA"/>
</dbReference>
<feature type="transmembrane region" description="Helical" evidence="1">
    <location>
        <begin position="12"/>
        <end position="29"/>
    </location>
</feature>
<dbReference type="AlphaFoldDB" id="A0A1H1KV33"/>
<keyword evidence="3" id="KW-1185">Reference proteome</keyword>
<dbReference type="RefSeq" id="WP_089660972.1">
    <property type="nucleotide sequence ID" value="NZ_LT629745.1"/>
</dbReference>
<sequence length="217" mass="24969">MTKKWFKKNYRWAIGVVLIPLIIAFLSLINSSSSTQNIQNISTDEISGGIIGNNNTFHVMNQKQFSGEHIKLIERRRKYINENIHIWYDGKDADYFLSNFNDLVDQLIDAAQNGETILFQETLRDIHYLSIKLELYCKSKNPKDDPGMHMMPGTKESSMAYVESGNIYYGRVINILTRGDNTDYYAASDSSKYSLDSIYSYQKINSSKKDTLRSISE</sequence>
<evidence type="ECO:0000313" key="3">
    <source>
        <dbReference type="Proteomes" id="UP000198858"/>
    </source>
</evidence>
<evidence type="ECO:0000256" key="1">
    <source>
        <dbReference type="SAM" id="Phobius"/>
    </source>
</evidence>
<evidence type="ECO:0000313" key="2">
    <source>
        <dbReference type="EMBL" id="SDR66184.1"/>
    </source>
</evidence>
<keyword evidence="1" id="KW-0472">Membrane</keyword>
<gene>
    <name evidence="2" type="ORF">SAMN04488552_0253</name>
</gene>
<reference evidence="2 3" key="1">
    <citation type="submission" date="2016-10" db="EMBL/GenBank/DDBJ databases">
        <authorList>
            <person name="Varghese N."/>
            <person name="Submissions S."/>
        </authorList>
    </citation>
    <scope>NUCLEOTIDE SEQUENCE [LARGE SCALE GENOMIC DNA]</scope>
    <source>
        <strain evidence="2 3">Mar_2010_102</strain>
    </source>
</reference>
<accession>A0A1H1KV33</accession>
<proteinExistence type="predicted"/>
<protein>
    <submittedName>
        <fullName evidence="2">Uncharacterized protein</fullName>
    </submittedName>
</protein>
<name>A0A1H1KV33_9FLAO</name>